<reference evidence="1" key="1">
    <citation type="submission" date="2014-11" db="EMBL/GenBank/DDBJ databases">
        <authorList>
            <person name="Amaro Gonzalez C."/>
        </authorList>
    </citation>
    <scope>NUCLEOTIDE SEQUENCE</scope>
</reference>
<reference evidence="1" key="2">
    <citation type="journal article" date="2015" name="Fish Shellfish Immunol.">
        <title>Early steps in the European eel (Anguilla anguilla)-Vibrio vulnificus interaction in the gills: Role of the RtxA13 toxin.</title>
        <authorList>
            <person name="Callol A."/>
            <person name="Pajuelo D."/>
            <person name="Ebbesson L."/>
            <person name="Teles M."/>
            <person name="MacKenzie S."/>
            <person name="Amaro C."/>
        </authorList>
    </citation>
    <scope>NUCLEOTIDE SEQUENCE</scope>
</reference>
<dbReference type="EMBL" id="GBXM01073400">
    <property type="protein sequence ID" value="JAH35177.1"/>
    <property type="molecule type" value="Transcribed_RNA"/>
</dbReference>
<name>A0A0E9S1T5_ANGAN</name>
<protein>
    <submittedName>
        <fullName evidence="1">Uncharacterized protein</fullName>
    </submittedName>
</protein>
<accession>A0A0E9S1T5</accession>
<organism evidence="1">
    <name type="scientific">Anguilla anguilla</name>
    <name type="common">European freshwater eel</name>
    <name type="synonym">Muraena anguilla</name>
    <dbReference type="NCBI Taxonomy" id="7936"/>
    <lineage>
        <taxon>Eukaryota</taxon>
        <taxon>Metazoa</taxon>
        <taxon>Chordata</taxon>
        <taxon>Craniata</taxon>
        <taxon>Vertebrata</taxon>
        <taxon>Euteleostomi</taxon>
        <taxon>Actinopterygii</taxon>
        <taxon>Neopterygii</taxon>
        <taxon>Teleostei</taxon>
        <taxon>Anguilliformes</taxon>
        <taxon>Anguillidae</taxon>
        <taxon>Anguilla</taxon>
    </lineage>
</organism>
<sequence>MISSSGGLIVIAQNNHRAIDDTKSLHCFSDIHRLRQIG</sequence>
<proteinExistence type="predicted"/>
<dbReference type="AlphaFoldDB" id="A0A0E9S1T5"/>
<evidence type="ECO:0000313" key="1">
    <source>
        <dbReference type="EMBL" id="JAH35177.1"/>
    </source>
</evidence>